<keyword evidence="1" id="KW-0732">Signal</keyword>
<accession>A0A5C1AKJ8</accession>
<dbReference type="InterPro" id="IPR016187">
    <property type="entry name" value="CTDL_fold"/>
</dbReference>
<dbReference type="SUPFAM" id="SSF69318">
    <property type="entry name" value="Integrin alpha N-terminal domain"/>
    <property type="match status" value="1"/>
</dbReference>
<dbReference type="SMART" id="SM00112">
    <property type="entry name" value="CA"/>
    <property type="match status" value="1"/>
</dbReference>
<dbReference type="InterPro" id="IPR050111">
    <property type="entry name" value="C-type_lectin/snaclec_domain"/>
</dbReference>
<dbReference type="EMBL" id="CP042425">
    <property type="protein sequence ID" value="QEL19430.1"/>
    <property type="molecule type" value="Genomic_DNA"/>
</dbReference>
<dbReference type="Pfam" id="PF00028">
    <property type="entry name" value="Cadherin"/>
    <property type="match status" value="1"/>
</dbReference>
<dbReference type="OrthoDB" id="344301at2"/>
<feature type="domain" description="C-type lectin" evidence="3">
    <location>
        <begin position="163"/>
        <end position="306"/>
    </location>
</feature>
<dbReference type="CDD" id="cd11304">
    <property type="entry name" value="Cadherin_repeat"/>
    <property type="match status" value="1"/>
</dbReference>
<evidence type="ECO:0000256" key="1">
    <source>
        <dbReference type="ARBA" id="ARBA00022729"/>
    </source>
</evidence>
<dbReference type="GO" id="GO:0005509">
    <property type="term" value="F:calcium ion binding"/>
    <property type="evidence" value="ECO:0007669"/>
    <property type="project" value="InterPro"/>
</dbReference>
<dbReference type="GO" id="GO:0016020">
    <property type="term" value="C:membrane"/>
    <property type="evidence" value="ECO:0007669"/>
    <property type="project" value="InterPro"/>
</dbReference>
<keyword evidence="6" id="KW-1185">Reference proteome</keyword>
<dbReference type="KEGG" id="lrs:PX52LOC_06502"/>
<dbReference type="Pfam" id="PF17936">
    <property type="entry name" value="Big_6"/>
    <property type="match status" value="3"/>
</dbReference>
<dbReference type="InterPro" id="IPR002126">
    <property type="entry name" value="Cadherin-like_dom"/>
</dbReference>
<dbReference type="InterPro" id="IPR018247">
    <property type="entry name" value="EF_Hand_1_Ca_BS"/>
</dbReference>
<dbReference type="InterPro" id="IPR001304">
    <property type="entry name" value="C-type_lectin-like"/>
</dbReference>
<dbReference type="InterPro" id="IPR041498">
    <property type="entry name" value="Big_6"/>
</dbReference>
<protein>
    <recommendedName>
        <fullName evidence="7">C-type lectin domain-containing protein</fullName>
    </recommendedName>
</protein>
<dbReference type="PROSITE" id="PS50268">
    <property type="entry name" value="CADHERIN_2"/>
    <property type="match status" value="1"/>
</dbReference>
<evidence type="ECO:0000313" key="5">
    <source>
        <dbReference type="EMBL" id="QEL19430.1"/>
    </source>
</evidence>
<reference evidence="6" key="1">
    <citation type="submission" date="2019-08" db="EMBL/GenBank/DDBJ databases">
        <title>Limnoglobus roseus gen. nov., sp. nov., a novel freshwater planctomycete with a giant genome from the family Gemmataceae.</title>
        <authorList>
            <person name="Kulichevskaya I.S."/>
            <person name="Naumoff D.G."/>
            <person name="Miroshnikov K."/>
            <person name="Ivanova A."/>
            <person name="Philippov D.A."/>
            <person name="Hakobyan A."/>
            <person name="Rijpstra I.C."/>
            <person name="Sinninghe Damste J.S."/>
            <person name="Liesack W."/>
            <person name="Dedysh S.N."/>
        </authorList>
    </citation>
    <scope>NUCLEOTIDE SEQUENCE [LARGE SCALE GENOMIC DNA]</scope>
    <source>
        <strain evidence="6">PX52</strain>
    </source>
</reference>
<dbReference type="SUPFAM" id="SSF49313">
    <property type="entry name" value="Cadherin-like"/>
    <property type="match status" value="1"/>
</dbReference>
<dbReference type="Gene3D" id="2.60.40.60">
    <property type="entry name" value="Cadherins"/>
    <property type="match status" value="1"/>
</dbReference>
<evidence type="ECO:0000259" key="4">
    <source>
        <dbReference type="PROSITE" id="PS50268"/>
    </source>
</evidence>
<dbReference type="InterPro" id="IPR013783">
    <property type="entry name" value="Ig-like_fold"/>
</dbReference>
<dbReference type="RefSeq" id="WP_149113817.1">
    <property type="nucleotide sequence ID" value="NZ_CP042425.1"/>
</dbReference>
<dbReference type="Gene3D" id="2.60.40.10">
    <property type="entry name" value="Immunoglobulins"/>
    <property type="match status" value="2"/>
</dbReference>
<dbReference type="Gene3D" id="3.10.100.10">
    <property type="entry name" value="Mannose-Binding Protein A, subunit A"/>
    <property type="match status" value="1"/>
</dbReference>
<dbReference type="Pfam" id="PF13517">
    <property type="entry name" value="FG-GAP_3"/>
    <property type="match status" value="1"/>
</dbReference>
<dbReference type="PROSITE" id="PS50041">
    <property type="entry name" value="C_TYPE_LECTIN_2"/>
    <property type="match status" value="1"/>
</dbReference>
<dbReference type="InterPro" id="IPR015919">
    <property type="entry name" value="Cadherin-like_sf"/>
</dbReference>
<dbReference type="PROSITE" id="PS00018">
    <property type="entry name" value="EF_HAND_1"/>
    <property type="match status" value="1"/>
</dbReference>
<dbReference type="PANTHER" id="PTHR22803">
    <property type="entry name" value="MANNOSE, PHOSPHOLIPASE, LECTIN RECEPTOR RELATED"/>
    <property type="match status" value="1"/>
</dbReference>
<dbReference type="Gene3D" id="2.130.10.130">
    <property type="entry name" value="Integrin alpha, N-terminal"/>
    <property type="match status" value="2"/>
</dbReference>
<proteinExistence type="predicted"/>
<evidence type="ECO:0000256" key="2">
    <source>
        <dbReference type="SAM" id="MobiDB-lite"/>
    </source>
</evidence>
<evidence type="ECO:0000313" key="6">
    <source>
        <dbReference type="Proteomes" id="UP000324974"/>
    </source>
</evidence>
<dbReference type="InterPro" id="IPR016186">
    <property type="entry name" value="C-type_lectin-like/link_sf"/>
</dbReference>
<dbReference type="CDD" id="cd03603">
    <property type="entry name" value="CLECT_VCBS"/>
    <property type="match status" value="1"/>
</dbReference>
<dbReference type="InterPro" id="IPR013517">
    <property type="entry name" value="FG-GAP"/>
</dbReference>
<organism evidence="5 6">
    <name type="scientific">Limnoglobus roseus</name>
    <dbReference type="NCBI Taxonomy" id="2598579"/>
    <lineage>
        <taxon>Bacteria</taxon>
        <taxon>Pseudomonadati</taxon>
        <taxon>Planctomycetota</taxon>
        <taxon>Planctomycetia</taxon>
        <taxon>Gemmatales</taxon>
        <taxon>Gemmataceae</taxon>
        <taxon>Limnoglobus</taxon>
    </lineage>
</organism>
<feature type="region of interest" description="Disordered" evidence="2">
    <location>
        <begin position="1857"/>
        <end position="1878"/>
    </location>
</feature>
<evidence type="ECO:0008006" key="7">
    <source>
        <dbReference type="Google" id="ProtNLM"/>
    </source>
</evidence>
<dbReference type="Proteomes" id="UP000324974">
    <property type="component" value="Chromosome"/>
</dbReference>
<dbReference type="SUPFAM" id="SSF56436">
    <property type="entry name" value="C-type lectin-like"/>
    <property type="match status" value="1"/>
</dbReference>
<dbReference type="InterPro" id="IPR028994">
    <property type="entry name" value="Integrin_alpha_N"/>
</dbReference>
<dbReference type="GO" id="GO:0007156">
    <property type="term" value="P:homophilic cell adhesion via plasma membrane adhesion molecules"/>
    <property type="evidence" value="ECO:0007669"/>
    <property type="project" value="InterPro"/>
</dbReference>
<dbReference type="SMART" id="SM00034">
    <property type="entry name" value="CLECT"/>
    <property type="match status" value="1"/>
</dbReference>
<feature type="domain" description="Cadherin" evidence="4">
    <location>
        <begin position="1977"/>
        <end position="2077"/>
    </location>
</feature>
<sequence length="2396" mass="242527">MMFNNWVRGIFGQKTRTITTPARRSPALRFERLDERITPDNAPVLTGSVPSRSYTFGGAAIAVDPNLTISDSGNLGLTSATVQIAPAGLTSGDQLLFTSPSGIAGSYSSATGTLTLTGSSSAANYQTVLRSVQLQVSAAGTGSRSVTFSITPPNFYTATGNVNDGHLYEFLSTPSNPNWDQARVAAAARNRYGRQGYLATLTSAGEQTFAATIAGGISAWIGGSDAASEGAWRWVTGPEGLQPGGGLQFWQGAAPGAGGKAVGGQYSNWGPNQPDNSGGNENYASLLGNGQWNDLGVVPLTGYLVEYGGLPGETSLQLMSTTAVSIGTASPSVSTPSSPMTVKDTTLTITGSATAGSTVSVYTDANNNNMIDGADSVVGTATLSGGQTSYSVTGVTLTPNADNNFLVTAQVTGTAESNPVDVPTITQDSSPPMVTITAPAAALSTPNKTFAIAGTADAGSLVQIFRDANGNGIVDPGEANPVDKIQLPAGTTTFNRTVSLNASAANNFLVTASDAVGNESAPAAVPTITQDSTPPTVTITDPSAATTVSTSKFTITGATEAGALVKVYTDANNNNLIDGPDVQVSSLQLPAGTTLFSIPTILTMNAANNFLVTAVDLAGNLSSVTDVPTITQDSIPPTVSVTAPNAPMTISSMSVTVTGTSEVGATVKIYRDANGNGIVDAGETNPVKQQTLMGGETTFSIMVPLNLNTTNDFLVTATDTVGNESAPAKVPTITQDWLPPAGPLVTTPAAPMTTKLVTFAITGTAEANALVKVYKDTTNNNTIDAGDTFLMQMQLMGGGTAYTFNVGLDMNAANNFLVNATDAAMNVSVPADVPTITQDGIAPGAPAVTMPGAPMTVGNPMFSIVGQAEAGALVKVYKDVNNNGAIDPGDTQVSSMQLPDGTTTFTVPTMLTLNAANNFLVTATDAAGNESGPSDVPTITQDSIAPVNPTVTLPSVAATVNAPNVTITGTAEANALVRVYRDVNNNNMIDAGDMAVNSMPLSGGATTYVISVPLFPNSANNFLVTAADAAGNESGPVDVPTITADSIAPSAPGVTLPAAPTSVNADGVTIAGAAEANALIRVYRDTNNNNMIDPGELAVMSFQLTGGNSSYSLSAPLLQNTANNFLVTATDAAGNESGPTDVPTVTEDSVAPVAPTITAPIMAVSTRIATYTVTGTAEPGSLIRLYNDANNNNLIDPGEIVTSTPLGMGVTGFTLLVSLVVQNSPNNFLVTAVDAAGNESAPADVPTITQDSLPPATPTVTIPAGLVTINAATYTISGTAEANSLVRVYQDTNGNNTIDAGEKVLDTKQLVGGGTTYSFSVTLTQDAGNNFLVTAADAAGNESIPADVPTITEDSKAPVVPVVTAPPAAVTLHAPSFTVTGTVEPGALVKVYKDVNNNNVIDPEDAVVIQQQLLAGMAAFSLAATLMQNTANNFLVTATDVAGNESVPADVPTITEDSIAPGAPAVSAPTGPFTTRGTTFIVTGTAEAGTLIRVYKDANNNNQIDAGETFTIMQLPAGTTAFSVSVSLDLNAANNFLVTALDVAGNESTPADVSTITQDAIAPAAPAVTAPTAATTLNADNFSIAGTAEANALVKVYRDVNNNNVIDPEDTVFGSQLLVAGTTAYLIPVALAQDAANNFLVTATDVAGNESAPADVPTLTEDSAAPTGLTVTNPTAPTSVHAAIFTLTGTAEPNALVRVYRDTNDNNAVDTGEQVVAQVQLIGGASVFSLSVPLNQNAANTFVATATDAVKNESFPVDVPTITEDSAAPAGTTVTAPAATLTVNADTFAVTGTAEPNALVRVYQDRDNNGVIDGGDAVVGQLQLSGGGTAYSIAVPLTQDVVNNFLVTAADSLGNESAPVDVPSISEDSTPPLGPTLTAPRASVTVTNNVFTIRGTAEVNALIKVFVDANNDGVADTPATPLASFQLTGGATTFALDVGLTPNAANNFVVTATDGVGNSSSATDVPTIFADPTGPTGPDAQSFSLAGNAPLATVVGTVQATTPAGGPLTYFITDGDDAGIFALDKNTGQLTVADAAALRRSPRRVTLTVRVSNAADTPLSKNFSVTIALTDPALPKAYAAGSEGGGGVAVLYNPNGTRRLTVEAFPGATGGVRVAVGDVNGDGMPDLIAANGPGMSGVVKVYDGATGSLLYQGSPFEDKFTGGLFVEAADLNGDGRAELVVSPDVGGGPRVVVIDVVSRRVVVSFYGIEDPDFRGGCRVSLADVDADGTPDMLVAAGIGGGPRVAVFDGAALISGSITHLFNDFFVFENTLRNGVYIAGGDLNGDGYADIIAGGGPGGAPRVFAISAKDLLETGTQIVLANFFAGDPDARTAVRVTTANLDGDTRADLIAGAGSSNGDRIVVYLGKDITPDGTPPASKDFNTIDSSITFGGGVYVG</sequence>
<name>A0A5C1AKJ8_9BACT</name>
<evidence type="ECO:0000259" key="3">
    <source>
        <dbReference type="PROSITE" id="PS50041"/>
    </source>
</evidence>
<dbReference type="InterPro" id="IPR034007">
    <property type="entry name" value="CTLD_bac"/>
</dbReference>
<gene>
    <name evidence="5" type="ORF">PX52LOC_06502</name>
</gene>
<dbReference type="Gene3D" id="2.60.40.1800">
    <property type="match status" value="9"/>
</dbReference>